<protein>
    <submittedName>
        <fullName evidence="1">Uncharacterized protein</fullName>
    </submittedName>
</protein>
<dbReference type="AlphaFoldDB" id="I0AGN0"/>
<dbReference type="RefSeq" id="WP_014559296.1">
    <property type="nucleotide sequence ID" value="NC_017464.1"/>
</dbReference>
<accession>I0AGN0</accession>
<reference evidence="1 2" key="1">
    <citation type="journal article" date="2012" name="Front. Microbiol.">
        <title>Complete genome of Ignavibacterium album, a metabolically versatile, flagellated, facultative anaerobe from the phylum Chlorobi.</title>
        <authorList>
            <person name="Liu Z."/>
            <person name="Frigaard N.-U."/>
            <person name="Vogl K."/>
            <person name="Iino T."/>
            <person name="Ohkuma M."/>
            <person name="Overmann J."/>
            <person name="Bryant D.A."/>
        </authorList>
    </citation>
    <scope>NUCLEOTIDE SEQUENCE [LARGE SCALE GENOMIC DNA]</scope>
    <source>
        <strain evidence="2">DSM 19864 / JCM 16511 / NBRC 101810 / Mat9-16</strain>
    </source>
</reference>
<gene>
    <name evidence="1" type="ordered locus">IALB_0425</name>
</gene>
<dbReference type="STRING" id="945713.IALB_0425"/>
<dbReference type="Proteomes" id="UP000007394">
    <property type="component" value="Chromosome"/>
</dbReference>
<name>I0AGN0_IGNAJ</name>
<evidence type="ECO:0000313" key="2">
    <source>
        <dbReference type="Proteomes" id="UP000007394"/>
    </source>
</evidence>
<dbReference type="EMBL" id="CP003418">
    <property type="protein sequence ID" value="AFH48137.1"/>
    <property type="molecule type" value="Genomic_DNA"/>
</dbReference>
<organism evidence="1 2">
    <name type="scientific">Ignavibacterium album (strain DSM 19864 / JCM 16511 / NBRC 101810 / Mat9-16)</name>
    <dbReference type="NCBI Taxonomy" id="945713"/>
    <lineage>
        <taxon>Bacteria</taxon>
        <taxon>Pseudomonadati</taxon>
        <taxon>Ignavibacteriota</taxon>
        <taxon>Ignavibacteria</taxon>
        <taxon>Ignavibacteriales</taxon>
        <taxon>Ignavibacteriaceae</taxon>
        <taxon>Ignavibacterium</taxon>
    </lineage>
</organism>
<dbReference type="KEGG" id="ial:IALB_0425"/>
<sequence length="257" mass="28144">MLVGGCAPKITPPDPTGKPRIALESDKYLSGCPAFFIPPVEGSDGSLKNETGAVAWTPSFHTGPVPGGIGLQEPDTKQRYISKIKKAEIENQTNWSQYKEIDSSGRPGYISNGQEIPSSLYQAGFVCFLLVWRSITDAGFDPYQGAEPSSVDALTEGLEEIIDMTAVRPGDIVFYDFDNQAGQYGTYDHVAVIVDVTGADRMEWKVVSSIGIIENFKYGAKKTRLGTFKSIAYGGDFINWNSNMNHWTPRIFAVPNK</sequence>
<dbReference type="HOGENOM" id="CLU_1080849_0_0_10"/>
<evidence type="ECO:0000313" key="1">
    <source>
        <dbReference type="EMBL" id="AFH48137.1"/>
    </source>
</evidence>
<proteinExistence type="predicted"/>
<keyword evidence="2" id="KW-1185">Reference proteome</keyword>